<dbReference type="FunFam" id="3.20.20.10:FF:000002">
    <property type="entry name" value="Alanine racemase"/>
    <property type="match status" value="1"/>
</dbReference>
<evidence type="ECO:0000256" key="4">
    <source>
        <dbReference type="ARBA" id="ARBA00023235"/>
    </source>
</evidence>
<sequence length="383" mass="42204">MTVGYLRPTRVLVNQQAIYENVQNELAQLKNQETEIFAVVKANGYGHGMVPVAQAAEAAGATGFCVAILDEALDLRRADFTEPILTLGITQPSYASLMAANQISVTVGSLTWLEEAYDILKSEKNSRPIHVHLGIDSGMGRIGFRDASELLAAYQFMQTHNDYFDFEGVFTHFATADDPDDTYFKEQSARFKTLLAVLPEQPRYVHVSNSATSLWHAACNGNMIRLGVSMYGLNPSGKAIEQVPYPLKPAMRVESELCFVKEVKSGSKIGYGATYTADSPEWIGTVPIGYADGWLRRMQGSQVLVDGQFCEVVGRVCMDQLMIRLPHEYPVDTKVVLVGNSGNESISLQDVADYAGTIHYEIACDLAERLPRVYQPITGDINI</sequence>
<dbReference type="InterPro" id="IPR009006">
    <property type="entry name" value="Ala_racemase/Decarboxylase_C"/>
</dbReference>
<protein>
    <recommendedName>
        <fullName evidence="5">Alanine racemase</fullName>
        <ecNumber evidence="5">5.1.1.1</ecNumber>
    </recommendedName>
</protein>
<feature type="active site" description="Proton acceptor; specific for L-alanine" evidence="5">
    <location>
        <position position="271"/>
    </location>
</feature>
<dbReference type="GO" id="GO:0030632">
    <property type="term" value="P:D-alanine biosynthetic process"/>
    <property type="evidence" value="ECO:0007669"/>
    <property type="project" value="UniProtKB-UniRule"/>
</dbReference>
<feature type="binding site" evidence="5 7">
    <location>
        <position position="318"/>
    </location>
    <ligand>
        <name>substrate</name>
    </ligand>
</feature>
<dbReference type="Proteomes" id="UP000238739">
    <property type="component" value="Unassembled WGS sequence"/>
</dbReference>
<organism evidence="9 10">
    <name type="scientific">Latilactobacillus fuchuensis</name>
    <dbReference type="NCBI Taxonomy" id="164393"/>
    <lineage>
        <taxon>Bacteria</taxon>
        <taxon>Bacillati</taxon>
        <taxon>Bacillota</taxon>
        <taxon>Bacilli</taxon>
        <taxon>Lactobacillales</taxon>
        <taxon>Lactobacillaceae</taxon>
        <taxon>Latilactobacillus</taxon>
    </lineage>
</organism>
<dbReference type="SUPFAM" id="SSF50621">
    <property type="entry name" value="Alanine racemase C-terminal domain-like"/>
    <property type="match status" value="1"/>
</dbReference>
<evidence type="ECO:0000256" key="7">
    <source>
        <dbReference type="PIRSR" id="PIRSR600821-52"/>
    </source>
</evidence>
<dbReference type="GO" id="GO:0009252">
    <property type="term" value="P:peptidoglycan biosynthetic process"/>
    <property type="evidence" value="ECO:0007669"/>
    <property type="project" value="TreeGrafter"/>
</dbReference>
<dbReference type="Gene3D" id="2.40.37.10">
    <property type="entry name" value="Lyase, Ornithine Decarboxylase, Chain A, domain 1"/>
    <property type="match status" value="1"/>
</dbReference>
<dbReference type="InterPro" id="IPR029066">
    <property type="entry name" value="PLP-binding_barrel"/>
</dbReference>
<feature type="domain" description="Alanine racemase C-terminal" evidence="8">
    <location>
        <begin position="250"/>
        <end position="375"/>
    </location>
</feature>
<feature type="binding site" evidence="5 7">
    <location>
        <position position="141"/>
    </location>
    <ligand>
        <name>substrate</name>
    </ligand>
</feature>
<dbReference type="PANTHER" id="PTHR30511">
    <property type="entry name" value="ALANINE RACEMASE"/>
    <property type="match status" value="1"/>
</dbReference>
<comment type="function">
    <text evidence="5">Catalyzes the interconversion of L-alanine and D-alanine. May also act on other amino acids.</text>
</comment>
<evidence type="ECO:0000256" key="5">
    <source>
        <dbReference type="HAMAP-Rule" id="MF_01201"/>
    </source>
</evidence>
<dbReference type="InterPro" id="IPR000821">
    <property type="entry name" value="Ala_racemase"/>
</dbReference>
<dbReference type="GO" id="GO:0030170">
    <property type="term" value="F:pyridoxal phosphate binding"/>
    <property type="evidence" value="ECO:0007669"/>
    <property type="project" value="UniProtKB-UniRule"/>
</dbReference>
<dbReference type="PANTHER" id="PTHR30511:SF0">
    <property type="entry name" value="ALANINE RACEMASE, CATABOLIC-RELATED"/>
    <property type="match status" value="1"/>
</dbReference>
<dbReference type="Pfam" id="PF00842">
    <property type="entry name" value="Ala_racemase_C"/>
    <property type="match status" value="1"/>
</dbReference>
<evidence type="ECO:0000256" key="3">
    <source>
        <dbReference type="ARBA" id="ARBA00022898"/>
    </source>
</evidence>
<dbReference type="UniPathway" id="UPA00042">
    <property type="reaction ID" value="UER00497"/>
</dbReference>
<dbReference type="InterPro" id="IPR001608">
    <property type="entry name" value="Ala_racemase_N"/>
</dbReference>
<comment type="cofactor">
    <cofactor evidence="2 5 6">
        <name>pyridoxal 5'-phosphate</name>
        <dbReference type="ChEBI" id="CHEBI:597326"/>
    </cofactor>
</comment>
<evidence type="ECO:0000313" key="9">
    <source>
        <dbReference type="EMBL" id="SPC36852.1"/>
    </source>
</evidence>
<dbReference type="InterPro" id="IPR020622">
    <property type="entry name" value="Ala_racemase_pyridoxalP-BS"/>
</dbReference>
<dbReference type="SUPFAM" id="SSF51419">
    <property type="entry name" value="PLP-binding barrel"/>
    <property type="match status" value="1"/>
</dbReference>
<reference evidence="9" key="1">
    <citation type="submission" date="2018-01" db="EMBL/GenBank/DDBJ databases">
        <authorList>
            <person name="Chaillou S."/>
        </authorList>
    </citation>
    <scope>NUCLEOTIDE SEQUENCE [LARGE SCALE GENOMIC DNA]</scope>
    <source>
        <strain evidence="9">MFPC41A2801</strain>
    </source>
</reference>
<comment type="pathway">
    <text evidence="5">Amino-acid biosynthesis; D-alanine biosynthesis; D-alanine from L-alanine: step 1/1.</text>
</comment>
<comment type="caution">
    <text evidence="9">The sequence shown here is derived from an EMBL/GenBank/DDBJ whole genome shotgun (WGS) entry which is preliminary data.</text>
</comment>
<evidence type="ECO:0000256" key="6">
    <source>
        <dbReference type="PIRSR" id="PIRSR600821-50"/>
    </source>
</evidence>
<evidence type="ECO:0000256" key="2">
    <source>
        <dbReference type="ARBA" id="ARBA00001933"/>
    </source>
</evidence>
<dbReference type="Gene3D" id="3.20.20.10">
    <property type="entry name" value="Alanine racemase"/>
    <property type="match status" value="1"/>
</dbReference>
<comment type="catalytic activity">
    <reaction evidence="1 5">
        <text>L-alanine = D-alanine</text>
        <dbReference type="Rhea" id="RHEA:20249"/>
        <dbReference type="ChEBI" id="CHEBI:57416"/>
        <dbReference type="ChEBI" id="CHEBI:57972"/>
        <dbReference type="EC" id="5.1.1.1"/>
    </reaction>
</comment>
<dbReference type="Pfam" id="PF01168">
    <property type="entry name" value="Ala_racemase_N"/>
    <property type="match status" value="1"/>
</dbReference>
<keyword evidence="3 5" id="KW-0663">Pyridoxal phosphate</keyword>
<accession>A0A2N9DTF7</accession>
<keyword evidence="4 5" id="KW-0413">Isomerase</keyword>
<dbReference type="EC" id="5.1.1.1" evidence="5"/>
<feature type="modified residue" description="N6-(pyridoxal phosphate)lysine" evidence="5 6">
    <location>
        <position position="41"/>
    </location>
</feature>
<comment type="similarity">
    <text evidence="5">Belongs to the alanine racemase family.</text>
</comment>
<dbReference type="PROSITE" id="PS00395">
    <property type="entry name" value="ALANINE_RACEMASE"/>
    <property type="match status" value="1"/>
</dbReference>
<feature type="active site" description="Proton acceptor; specific for D-alanine" evidence="5">
    <location>
        <position position="41"/>
    </location>
</feature>
<dbReference type="PRINTS" id="PR00992">
    <property type="entry name" value="ALARACEMASE"/>
</dbReference>
<proteinExistence type="inferred from homology"/>
<dbReference type="AlphaFoldDB" id="A0A2N9DTF7"/>
<evidence type="ECO:0000256" key="1">
    <source>
        <dbReference type="ARBA" id="ARBA00000316"/>
    </source>
</evidence>
<evidence type="ECO:0000313" key="10">
    <source>
        <dbReference type="Proteomes" id="UP000238739"/>
    </source>
</evidence>
<dbReference type="EMBL" id="OGVC01000004">
    <property type="protein sequence ID" value="SPC36852.1"/>
    <property type="molecule type" value="Genomic_DNA"/>
</dbReference>
<dbReference type="GO" id="GO:0008784">
    <property type="term" value="F:alanine racemase activity"/>
    <property type="evidence" value="ECO:0007669"/>
    <property type="project" value="UniProtKB-UniRule"/>
</dbReference>
<dbReference type="NCBIfam" id="TIGR00492">
    <property type="entry name" value="alr"/>
    <property type="match status" value="1"/>
</dbReference>
<evidence type="ECO:0000259" key="8">
    <source>
        <dbReference type="SMART" id="SM01005"/>
    </source>
</evidence>
<dbReference type="HAMAP" id="MF_01201">
    <property type="entry name" value="Ala_racemase"/>
    <property type="match status" value="1"/>
</dbReference>
<keyword evidence="10" id="KW-1185">Reference proteome</keyword>
<dbReference type="InterPro" id="IPR011079">
    <property type="entry name" value="Ala_racemase_C"/>
</dbReference>
<dbReference type="SMART" id="SM01005">
    <property type="entry name" value="Ala_racemase_C"/>
    <property type="match status" value="1"/>
</dbReference>
<name>A0A2N9DTF7_9LACO</name>
<dbReference type="FunFam" id="2.40.37.10:FF:000006">
    <property type="entry name" value="Alanine racemase"/>
    <property type="match status" value="1"/>
</dbReference>
<dbReference type="RefSeq" id="WP_025083896.1">
    <property type="nucleotide sequence ID" value="NZ_JAJJOH010000018.1"/>
</dbReference>
<dbReference type="CDD" id="cd00430">
    <property type="entry name" value="PLPDE_III_AR"/>
    <property type="match status" value="1"/>
</dbReference>
<gene>
    <name evidence="9" type="primary">alrA</name>
    <name evidence="9" type="ORF">LFUMFP_120065</name>
</gene>
<dbReference type="GO" id="GO:0005829">
    <property type="term" value="C:cytosol"/>
    <property type="evidence" value="ECO:0007669"/>
    <property type="project" value="TreeGrafter"/>
</dbReference>